<evidence type="ECO:0000259" key="1">
    <source>
        <dbReference type="PROSITE" id="PS51746"/>
    </source>
</evidence>
<dbReference type="OrthoDB" id="9801841at2"/>
<dbReference type="AlphaFoldDB" id="A0A517XYI8"/>
<accession>A0A517XYI8</accession>
<dbReference type="InterPro" id="IPR036457">
    <property type="entry name" value="PPM-type-like_dom_sf"/>
</dbReference>
<keyword evidence="2" id="KW-0378">Hydrolase</keyword>
<keyword evidence="3" id="KW-1185">Reference proteome</keyword>
<dbReference type="CDD" id="cd00143">
    <property type="entry name" value="PP2Cc"/>
    <property type="match status" value="1"/>
</dbReference>
<evidence type="ECO:0000313" key="3">
    <source>
        <dbReference type="Proteomes" id="UP000319576"/>
    </source>
</evidence>
<dbReference type="GO" id="GO:0004722">
    <property type="term" value="F:protein serine/threonine phosphatase activity"/>
    <property type="evidence" value="ECO:0007669"/>
    <property type="project" value="UniProtKB-EC"/>
</dbReference>
<dbReference type="SMART" id="SM00331">
    <property type="entry name" value="PP2C_SIG"/>
    <property type="match status" value="1"/>
</dbReference>
<dbReference type="EC" id="3.1.3.16" evidence="2"/>
<proteinExistence type="predicted"/>
<protein>
    <submittedName>
        <fullName evidence="2">Serine/threonine phosphatase stp</fullName>
        <ecNumber evidence="2">3.1.3.16</ecNumber>
    </submittedName>
</protein>
<dbReference type="InterPro" id="IPR001932">
    <property type="entry name" value="PPM-type_phosphatase-like_dom"/>
</dbReference>
<dbReference type="PROSITE" id="PS51746">
    <property type="entry name" value="PPM_2"/>
    <property type="match status" value="1"/>
</dbReference>
<dbReference type="InterPro" id="IPR015655">
    <property type="entry name" value="PP2C"/>
</dbReference>
<dbReference type="PANTHER" id="PTHR47992">
    <property type="entry name" value="PROTEIN PHOSPHATASE"/>
    <property type="match status" value="1"/>
</dbReference>
<dbReference type="SMART" id="SM00332">
    <property type="entry name" value="PP2Cc"/>
    <property type="match status" value="1"/>
</dbReference>
<dbReference type="KEGG" id="uli:ETAA1_45700"/>
<organism evidence="2 3">
    <name type="scientific">Urbifossiella limnaea</name>
    <dbReference type="NCBI Taxonomy" id="2528023"/>
    <lineage>
        <taxon>Bacteria</taxon>
        <taxon>Pseudomonadati</taxon>
        <taxon>Planctomycetota</taxon>
        <taxon>Planctomycetia</taxon>
        <taxon>Gemmatales</taxon>
        <taxon>Gemmataceae</taxon>
        <taxon>Urbifossiella</taxon>
    </lineage>
</organism>
<dbReference type="Pfam" id="PF13672">
    <property type="entry name" value="PP2C_2"/>
    <property type="match status" value="1"/>
</dbReference>
<dbReference type="Gene3D" id="3.60.40.10">
    <property type="entry name" value="PPM-type phosphatase domain"/>
    <property type="match status" value="1"/>
</dbReference>
<sequence>MGVAFDCFGLTDRGRVRSRNEDQFLVADLTKSLRVRATSVPEEVSGALGGKEHGKLFLVADGMGGQAGGELASGVATETIARYVLHTMPWFFRLHDDGADDLEQQLRAALHACREEVTAVGRASGYADMGTTLTLGYLMWPWLYVVHVGDSRAYLFRDGEARQLTTDHTVAQRMVEKGLLSPDQAAASRWGHALMRCVSAGTPEADVDVLKVKLRTGDALLFCTDGLSKYLAPAAIASSLAKGESAEATARELVAAANEAGGSDNVTVVVVRAAPDPAAVAQTPADGTALLPPA</sequence>
<name>A0A517XYI8_9BACT</name>
<feature type="domain" description="PPM-type phosphatase" evidence="1">
    <location>
        <begin position="6"/>
        <end position="273"/>
    </location>
</feature>
<reference evidence="2 3" key="1">
    <citation type="submission" date="2019-02" db="EMBL/GenBank/DDBJ databases">
        <title>Deep-cultivation of Planctomycetes and their phenomic and genomic characterization uncovers novel biology.</title>
        <authorList>
            <person name="Wiegand S."/>
            <person name="Jogler M."/>
            <person name="Boedeker C."/>
            <person name="Pinto D."/>
            <person name="Vollmers J."/>
            <person name="Rivas-Marin E."/>
            <person name="Kohn T."/>
            <person name="Peeters S.H."/>
            <person name="Heuer A."/>
            <person name="Rast P."/>
            <person name="Oberbeckmann S."/>
            <person name="Bunk B."/>
            <person name="Jeske O."/>
            <person name="Meyerdierks A."/>
            <person name="Storesund J.E."/>
            <person name="Kallscheuer N."/>
            <person name="Luecker S."/>
            <person name="Lage O.M."/>
            <person name="Pohl T."/>
            <person name="Merkel B.J."/>
            <person name="Hornburger P."/>
            <person name="Mueller R.-W."/>
            <person name="Bruemmer F."/>
            <person name="Labrenz M."/>
            <person name="Spormann A.M."/>
            <person name="Op den Camp H."/>
            <person name="Overmann J."/>
            <person name="Amann R."/>
            <person name="Jetten M.S.M."/>
            <person name="Mascher T."/>
            <person name="Medema M.H."/>
            <person name="Devos D.P."/>
            <person name="Kaster A.-K."/>
            <person name="Ovreas L."/>
            <person name="Rohde M."/>
            <person name="Galperin M.Y."/>
            <person name="Jogler C."/>
        </authorList>
    </citation>
    <scope>NUCLEOTIDE SEQUENCE [LARGE SCALE GENOMIC DNA]</scope>
    <source>
        <strain evidence="2 3">ETA_A1</strain>
    </source>
</reference>
<evidence type="ECO:0000313" key="2">
    <source>
        <dbReference type="EMBL" id="QDU22587.1"/>
    </source>
</evidence>
<dbReference type="SUPFAM" id="SSF81606">
    <property type="entry name" value="PP2C-like"/>
    <property type="match status" value="1"/>
</dbReference>
<dbReference type="Proteomes" id="UP000319576">
    <property type="component" value="Chromosome"/>
</dbReference>
<dbReference type="EMBL" id="CP036273">
    <property type="protein sequence ID" value="QDU22587.1"/>
    <property type="molecule type" value="Genomic_DNA"/>
</dbReference>
<dbReference type="RefSeq" id="WP_145242449.1">
    <property type="nucleotide sequence ID" value="NZ_CP036273.1"/>
</dbReference>
<gene>
    <name evidence="2" type="primary">stp_2</name>
    <name evidence="2" type="ORF">ETAA1_45700</name>
</gene>